<dbReference type="PANTHER" id="PTHR38683:SF1">
    <property type="entry name" value="CHORISMATE PYRUVATE-LYASE"/>
    <property type="match status" value="1"/>
</dbReference>
<sequence>MTSLKWSTYSELSTQLSNIEIDWLFNQGSLTKRLVELSDNQFSLEILSEKTQKLRQDECDYLNISSSSQQSVREVLLKGKEIPWVYARSIILCNNIDQNDTSILINIGTNPLGSILFEKDQFDRSVIEVTKYPANLLSFEHSDNDLWARRSKFNSDTHIVLVQEIFLSDIWRVIQSIK</sequence>
<dbReference type="Proteomes" id="UP001154259">
    <property type="component" value="Unassembled WGS sequence"/>
</dbReference>
<evidence type="ECO:0000313" key="8">
    <source>
        <dbReference type="Proteomes" id="UP001154259"/>
    </source>
</evidence>
<dbReference type="RefSeq" id="WP_271807698.1">
    <property type="nucleotide sequence ID" value="NZ_CAMXCM010000001.1"/>
</dbReference>
<dbReference type="Gene3D" id="3.40.1410.10">
    <property type="entry name" value="Chorismate lyase-like"/>
    <property type="match status" value="1"/>
</dbReference>
<dbReference type="AlphaFoldDB" id="A0A9W4X8P2"/>
<feature type="binding site" evidence="4">
    <location>
        <position position="164"/>
    </location>
    <ligand>
        <name>substrate</name>
    </ligand>
</feature>
<keyword evidence="2 4" id="KW-0831">Ubiquinone biosynthesis</keyword>
<dbReference type="InterPro" id="IPR007440">
    <property type="entry name" value="Chorismate--pyruvate_lyase"/>
</dbReference>
<dbReference type="EMBL" id="CAMXCM010000001">
    <property type="protein sequence ID" value="CAI3924068.1"/>
    <property type="molecule type" value="Genomic_DNA"/>
</dbReference>
<dbReference type="PANTHER" id="PTHR38683">
    <property type="entry name" value="CHORISMATE PYRUVATE-LYASE"/>
    <property type="match status" value="1"/>
</dbReference>
<feature type="binding site" evidence="4">
    <location>
        <position position="73"/>
    </location>
    <ligand>
        <name>substrate</name>
    </ligand>
</feature>
<dbReference type="HAMAP" id="MF_01632">
    <property type="entry name" value="UbiC"/>
    <property type="match status" value="1"/>
</dbReference>
<dbReference type="GO" id="GO:0005829">
    <property type="term" value="C:cytosol"/>
    <property type="evidence" value="ECO:0007669"/>
    <property type="project" value="TreeGrafter"/>
</dbReference>
<keyword evidence="1 4" id="KW-0963">Cytoplasm</keyword>
<comment type="caution">
    <text evidence="4">Lacks conserved residue(s) required for the propagation of feature annotation.</text>
</comment>
<protein>
    <recommendedName>
        <fullName evidence="4">Probable chorismate pyruvate-lyase</fullName>
        <shortName evidence="4">CL</shortName>
        <shortName evidence="4">CPL</shortName>
        <ecNumber evidence="4">4.1.3.40</ecNumber>
    </recommendedName>
</protein>
<keyword evidence="8" id="KW-1185">Reference proteome</keyword>
<evidence type="ECO:0000313" key="6">
    <source>
        <dbReference type="EMBL" id="CAI3936895.1"/>
    </source>
</evidence>
<comment type="caution">
    <text evidence="5">The sequence shown here is derived from an EMBL/GenBank/DDBJ whole genome shotgun (WGS) entry which is preliminary data.</text>
</comment>
<evidence type="ECO:0000256" key="1">
    <source>
        <dbReference type="ARBA" id="ARBA00022490"/>
    </source>
</evidence>
<dbReference type="GO" id="GO:0006744">
    <property type="term" value="P:ubiquinone biosynthetic process"/>
    <property type="evidence" value="ECO:0007669"/>
    <property type="project" value="UniProtKB-UniRule"/>
</dbReference>
<gene>
    <name evidence="4" type="primary">ubiC</name>
    <name evidence="6" type="ORF">R53529_LOCUS872</name>
    <name evidence="5" type="ORF">R53530_LOCUS229</name>
</gene>
<dbReference type="Proteomes" id="UP001154255">
    <property type="component" value="Unassembled WGS sequence"/>
</dbReference>
<proteinExistence type="inferred from homology"/>
<dbReference type="EC" id="4.1.3.40" evidence="4"/>
<dbReference type="GO" id="GO:0042866">
    <property type="term" value="P:pyruvate biosynthetic process"/>
    <property type="evidence" value="ECO:0007669"/>
    <property type="project" value="UniProtKB-UniRule"/>
</dbReference>
<keyword evidence="3 4" id="KW-0456">Lyase</keyword>
<evidence type="ECO:0000313" key="7">
    <source>
        <dbReference type="Proteomes" id="UP001154255"/>
    </source>
</evidence>
<accession>A0A9W4X8P2</accession>
<dbReference type="GO" id="GO:0008813">
    <property type="term" value="F:chorismate lyase activity"/>
    <property type="evidence" value="ECO:0007669"/>
    <property type="project" value="UniProtKB-UniRule"/>
</dbReference>
<comment type="function">
    <text evidence="4">Removes the pyruvyl group from chorismate, with concomitant aromatization of the ring, to provide 4-hydroxybenzoate (4HB) for the ubiquinone pathway.</text>
</comment>
<evidence type="ECO:0000256" key="2">
    <source>
        <dbReference type="ARBA" id="ARBA00022688"/>
    </source>
</evidence>
<reference evidence="5" key="1">
    <citation type="submission" date="2022-10" db="EMBL/GenBank/DDBJ databases">
        <authorList>
            <person name="Botero Cardona J."/>
        </authorList>
    </citation>
    <scope>NUCLEOTIDE SEQUENCE</scope>
    <source>
        <strain evidence="5">LMG 31819</strain>
        <strain evidence="6">R-53529</strain>
    </source>
</reference>
<comment type="pathway">
    <text evidence="4">Cofactor biosynthesis; ubiquinone biosynthesis.</text>
</comment>
<dbReference type="EMBL" id="CAMXCS010000001">
    <property type="protein sequence ID" value="CAI3936895.1"/>
    <property type="molecule type" value="Genomic_DNA"/>
</dbReference>
<dbReference type="InterPro" id="IPR028978">
    <property type="entry name" value="Chorismate_lyase_/UTRA_dom_sf"/>
</dbReference>
<dbReference type="Pfam" id="PF04345">
    <property type="entry name" value="Chor_lyase"/>
    <property type="match status" value="1"/>
</dbReference>
<organism evidence="5 7">
    <name type="scientific">Commensalibacter communis</name>
    <dbReference type="NCBI Taxonomy" id="2972786"/>
    <lineage>
        <taxon>Bacteria</taxon>
        <taxon>Pseudomonadati</taxon>
        <taxon>Pseudomonadota</taxon>
        <taxon>Alphaproteobacteria</taxon>
        <taxon>Acetobacterales</taxon>
        <taxon>Acetobacteraceae</taxon>
    </lineage>
</organism>
<evidence type="ECO:0000313" key="5">
    <source>
        <dbReference type="EMBL" id="CAI3924068.1"/>
    </source>
</evidence>
<evidence type="ECO:0000256" key="3">
    <source>
        <dbReference type="ARBA" id="ARBA00023239"/>
    </source>
</evidence>
<dbReference type="SUPFAM" id="SSF64288">
    <property type="entry name" value="Chorismate lyase-like"/>
    <property type="match status" value="1"/>
</dbReference>
<name>A0A9W4X8P2_9PROT</name>
<evidence type="ECO:0000256" key="4">
    <source>
        <dbReference type="HAMAP-Rule" id="MF_01632"/>
    </source>
</evidence>
<comment type="similarity">
    <text evidence="4">Belongs to the UbiC family.</text>
</comment>
<keyword evidence="4" id="KW-0670">Pyruvate</keyword>
<feature type="binding site" evidence="4">
    <location>
        <position position="112"/>
    </location>
    <ligand>
        <name>substrate</name>
    </ligand>
</feature>
<comment type="catalytic activity">
    <reaction evidence="4">
        <text>chorismate = 4-hydroxybenzoate + pyruvate</text>
        <dbReference type="Rhea" id="RHEA:16505"/>
        <dbReference type="ChEBI" id="CHEBI:15361"/>
        <dbReference type="ChEBI" id="CHEBI:17879"/>
        <dbReference type="ChEBI" id="CHEBI:29748"/>
        <dbReference type="EC" id="4.1.3.40"/>
    </reaction>
</comment>
<comment type="subcellular location">
    <subcellularLocation>
        <location evidence="4">Cytoplasm</location>
    </subcellularLocation>
</comment>